<feature type="transmembrane region" description="Helical" evidence="2">
    <location>
        <begin position="157"/>
        <end position="176"/>
    </location>
</feature>
<keyword evidence="2" id="KW-0472">Membrane</keyword>
<keyword evidence="2" id="KW-1133">Transmembrane helix</keyword>
<sequence>MKTACPNCQTVFRVTSEQLRARAGKVRCGRCQNVFNALDSLLDDSEPVTSPASEANREAVTPLAVGAALPRDEEALAAETASIANFPGGAPAGSSPSVGSPATSPEWTAAAADAESAAVGGLAPPESPAEVPAYGSWLARVSGSPGVPVRRVLTKSLALAALLLALVLAGQLVFHFRTAIAIATPGLRPALAALSEALGSEIPLPRHAEMISIEASDLQNEPGRGRLLALQATLRNAATYAQAYPALELALTDTSDKVIVRRVLLPVEYLPAAVVDNGAFAPNADVEVRLWLEAKDIQAAGYRLYVFYP</sequence>
<evidence type="ECO:0000256" key="1">
    <source>
        <dbReference type="SAM" id="MobiDB-lite"/>
    </source>
</evidence>
<evidence type="ECO:0000259" key="3">
    <source>
        <dbReference type="Pfam" id="PF13717"/>
    </source>
</evidence>
<gene>
    <name evidence="4" type="ordered locus">CAP2UW1_4140</name>
</gene>
<evidence type="ECO:0000313" key="4">
    <source>
        <dbReference type="EMBL" id="ACV37382.1"/>
    </source>
</evidence>
<dbReference type="eggNOG" id="COG1273">
    <property type="taxonomic scope" value="Bacteria"/>
</dbReference>
<dbReference type="InterPro" id="IPR011723">
    <property type="entry name" value="Znf/thioredoxin_put"/>
</dbReference>
<accession>C7RP85</accession>
<dbReference type="HOGENOM" id="CLU_036053_0_0_4"/>
<dbReference type="NCBIfam" id="TIGR02098">
    <property type="entry name" value="MJ0042_CXXC"/>
    <property type="match status" value="1"/>
</dbReference>
<dbReference type="InterPro" id="IPR021834">
    <property type="entry name" value="DUF3426"/>
</dbReference>
<dbReference type="Pfam" id="PF11906">
    <property type="entry name" value="DUF3426"/>
    <property type="match status" value="1"/>
</dbReference>
<dbReference type="OrthoDB" id="5294582at2"/>
<dbReference type="AlphaFoldDB" id="C7RP85"/>
<evidence type="ECO:0000256" key="2">
    <source>
        <dbReference type="SAM" id="Phobius"/>
    </source>
</evidence>
<name>C7RP85_ACCRE</name>
<protein>
    <submittedName>
        <fullName evidence="4">MJ0042 family finger-like protein</fullName>
    </submittedName>
</protein>
<dbReference type="KEGG" id="app:CAP2UW1_4140"/>
<feature type="domain" description="Zinc finger/thioredoxin putative" evidence="3">
    <location>
        <begin position="1"/>
        <end position="36"/>
    </location>
</feature>
<reference evidence="4" key="2">
    <citation type="submission" date="2009-09" db="EMBL/GenBank/DDBJ databases">
        <title>Complete sequence of chromosome of Candidatus Accumulibacter phosphatis clade IIA str. UW-1.</title>
        <authorList>
            <consortium name="US DOE Joint Genome Institute"/>
            <person name="Martin H.G."/>
            <person name="Ivanova N."/>
            <person name="Kunin V."/>
            <person name="Warnecke F."/>
            <person name="Barry K."/>
            <person name="He S."/>
            <person name="Salamov A."/>
            <person name="Szeto E."/>
            <person name="Dalin E."/>
            <person name="Pangilinan J.L."/>
            <person name="Lapidus A."/>
            <person name="Lowry S."/>
            <person name="Kyrpides N.C."/>
            <person name="McMahon K.D."/>
            <person name="Hugenholtz P."/>
        </authorList>
    </citation>
    <scope>NUCLEOTIDE SEQUENCE [LARGE SCALE GENOMIC DNA]</scope>
    <source>
        <strain evidence="4">UW-1</strain>
    </source>
</reference>
<proteinExistence type="predicted"/>
<keyword evidence="2" id="KW-0812">Transmembrane</keyword>
<feature type="region of interest" description="Disordered" evidence="1">
    <location>
        <begin position="88"/>
        <end position="110"/>
    </location>
</feature>
<dbReference type="Pfam" id="PF13717">
    <property type="entry name" value="Zn_ribbon_4"/>
    <property type="match status" value="1"/>
</dbReference>
<reference evidence="4" key="1">
    <citation type="submission" date="2009-08" db="EMBL/GenBank/DDBJ databases">
        <authorList>
            <consortium name="US DOE Joint Genome Institute"/>
            <person name="Lucas S."/>
            <person name="Copeland A."/>
            <person name="Lapidus A."/>
            <person name="Glavina del Rio T."/>
            <person name="Dalin E."/>
            <person name="Tice H."/>
            <person name="Bruce D."/>
            <person name="Barry K."/>
            <person name="Pitluck S."/>
            <person name="Lowry S."/>
            <person name="Larimer F."/>
            <person name="Land M."/>
            <person name="Hauser L."/>
            <person name="Kyrpides N."/>
            <person name="Ivanova N."/>
            <person name="McMahon K.D."/>
            <person name="Hugenholtz P."/>
        </authorList>
    </citation>
    <scope>NUCLEOTIDE SEQUENCE</scope>
    <source>
        <strain evidence="4">UW-1</strain>
    </source>
</reference>
<dbReference type="STRING" id="522306.CAP2UW1_4140"/>
<dbReference type="EMBL" id="CP001715">
    <property type="protein sequence ID" value="ACV37382.1"/>
    <property type="molecule type" value="Genomic_DNA"/>
</dbReference>
<organism evidence="4">
    <name type="scientific">Accumulibacter regalis</name>
    <dbReference type="NCBI Taxonomy" id="522306"/>
    <lineage>
        <taxon>Bacteria</taxon>
        <taxon>Pseudomonadati</taxon>
        <taxon>Pseudomonadota</taxon>
        <taxon>Betaproteobacteria</taxon>
        <taxon>Candidatus Accumulibacter</taxon>
    </lineage>
</organism>